<evidence type="ECO:0000313" key="3">
    <source>
        <dbReference type="Proteomes" id="UP001632037"/>
    </source>
</evidence>
<organism evidence="2 3">
    <name type="scientific">Phytophthora oleae</name>
    <dbReference type="NCBI Taxonomy" id="2107226"/>
    <lineage>
        <taxon>Eukaryota</taxon>
        <taxon>Sar</taxon>
        <taxon>Stramenopiles</taxon>
        <taxon>Oomycota</taxon>
        <taxon>Peronosporomycetes</taxon>
        <taxon>Peronosporales</taxon>
        <taxon>Peronosporaceae</taxon>
        <taxon>Phytophthora</taxon>
    </lineage>
</organism>
<comment type="caution">
    <text evidence="2">The sequence shown here is derived from an EMBL/GenBank/DDBJ whole genome shotgun (WGS) entry which is preliminary data.</text>
</comment>
<gene>
    <name evidence="2" type="ORF">V7S43_003134</name>
</gene>
<evidence type="ECO:0000256" key="1">
    <source>
        <dbReference type="SAM" id="MobiDB-lite"/>
    </source>
</evidence>
<reference evidence="2 3" key="1">
    <citation type="submission" date="2024-09" db="EMBL/GenBank/DDBJ databases">
        <title>Genome sequencing and assembly of Phytophthora oleae, isolate VK10A, causative agent of rot of olive drupes.</title>
        <authorList>
            <person name="Conti Taguali S."/>
            <person name="Riolo M."/>
            <person name="La Spada F."/>
            <person name="Cacciola S.O."/>
            <person name="Dionisio G."/>
        </authorList>
    </citation>
    <scope>NUCLEOTIDE SEQUENCE [LARGE SCALE GENOMIC DNA]</scope>
    <source>
        <strain evidence="2 3">VK10A</strain>
    </source>
</reference>
<accession>A0ABD3FXT4</accession>
<feature type="compositionally biased region" description="Low complexity" evidence="1">
    <location>
        <begin position="245"/>
        <end position="263"/>
    </location>
</feature>
<dbReference type="EMBL" id="JBIMZQ010000005">
    <property type="protein sequence ID" value="KAL3671202.1"/>
    <property type="molecule type" value="Genomic_DNA"/>
</dbReference>
<proteinExistence type="predicted"/>
<dbReference type="AlphaFoldDB" id="A0ABD3FXT4"/>
<keyword evidence="3" id="KW-1185">Reference proteome</keyword>
<protein>
    <submittedName>
        <fullName evidence="2">Uncharacterized protein</fullName>
    </submittedName>
</protein>
<dbReference type="Proteomes" id="UP001632037">
    <property type="component" value="Unassembled WGS sequence"/>
</dbReference>
<feature type="region of interest" description="Disordered" evidence="1">
    <location>
        <begin position="126"/>
        <end position="171"/>
    </location>
</feature>
<sequence length="273" mass="31015">MESDWYHSLPISRVWGKFLNKFPMREDVEAVLAQVAAILQQATDHEEKEEKEEVQKDTDNRCKNPFCGKALPNVYASYCEERKSCQQYRALKFQCLTNANAAAVEDIQANGRRDYFLVLGATRTEGDEKKNAEADEPFVIPRRKCPRTDSTVHNGDQSDGQSSKGELPHLRPRMNVNEVLAHFEPRPAHAPALVVSSQMKAQRVQQASRWTQSRREFHVAPTPCSTQAQLLAGGGRYGRSRNRSMRSGPFTARTPYRPRLTPYRPTPREIANS</sequence>
<feature type="region of interest" description="Disordered" evidence="1">
    <location>
        <begin position="232"/>
        <end position="273"/>
    </location>
</feature>
<evidence type="ECO:0000313" key="2">
    <source>
        <dbReference type="EMBL" id="KAL3671202.1"/>
    </source>
</evidence>
<name>A0ABD3FXT4_9STRA</name>
<feature type="compositionally biased region" description="Polar residues" evidence="1">
    <location>
        <begin position="148"/>
        <end position="164"/>
    </location>
</feature>